<reference evidence="1 2" key="1">
    <citation type="submission" date="2017-01" db="EMBL/GenBank/DDBJ databases">
        <title>A new Hymenobacter.</title>
        <authorList>
            <person name="Liang Y."/>
            <person name="Feng F."/>
        </authorList>
    </citation>
    <scope>NUCLEOTIDE SEQUENCE [LARGE SCALE GENOMIC DNA]</scope>
    <source>
        <strain evidence="1">MIMBbqt21</strain>
    </source>
</reference>
<organism evidence="1 2">
    <name type="scientific">Hymenobacter crusticola</name>
    <dbReference type="NCBI Taxonomy" id="1770526"/>
    <lineage>
        <taxon>Bacteria</taxon>
        <taxon>Pseudomonadati</taxon>
        <taxon>Bacteroidota</taxon>
        <taxon>Cytophagia</taxon>
        <taxon>Cytophagales</taxon>
        <taxon>Hymenobacteraceae</taxon>
        <taxon>Hymenobacter</taxon>
    </lineage>
</organism>
<accession>A0A243W5X4</accession>
<protein>
    <submittedName>
        <fullName evidence="1">Uncharacterized protein</fullName>
    </submittedName>
</protein>
<dbReference type="EMBL" id="MTSE01000036">
    <property type="protein sequence ID" value="OUJ69191.1"/>
    <property type="molecule type" value="Genomic_DNA"/>
</dbReference>
<gene>
    <name evidence="1" type="ORF">BXP70_26755</name>
</gene>
<evidence type="ECO:0000313" key="1">
    <source>
        <dbReference type="EMBL" id="OUJ69191.1"/>
    </source>
</evidence>
<keyword evidence="2" id="KW-1185">Reference proteome</keyword>
<comment type="caution">
    <text evidence="1">The sequence shown here is derived from an EMBL/GenBank/DDBJ whole genome shotgun (WGS) entry which is preliminary data.</text>
</comment>
<dbReference type="Proteomes" id="UP000194873">
    <property type="component" value="Unassembled WGS sequence"/>
</dbReference>
<proteinExistence type="predicted"/>
<evidence type="ECO:0000313" key="2">
    <source>
        <dbReference type="Proteomes" id="UP000194873"/>
    </source>
</evidence>
<name>A0A243W5X4_9BACT</name>
<sequence length="64" mass="7104">MQPYTVRFVRSDGQEDTQTFHTAGPNDARMVMLATSRLPQRGYGLTIYVDGELVEECPALGTPD</sequence>
<dbReference type="AlphaFoldDB" id="A0A243W5X4"/>